<protein>
    <submittedName>
        <fullName evidence="1">Uncharacterized protein</fullName>
    </submittedName>
</protein>
<evidence type="ECO:0000313" key="1">
    <source>
        <dbReference type="EMBL" id="CAN0517454.1"/>
    </source>
</evidence>
<name>A0AC59ZW72_RANTA</name>
<reference evidence="1" key="2">
    <citation type="submission" date="2025-03" db="EMBL/GenBank/DDBJ databases">
        <authorList>
            <consortium name="ELIXIR-Norway"/>
            <consortium name="Elixir Norway"/>
        </authorList>
    </citation>
    <scope>NUCLEOTIDE SEQUENCE</scope>
</reference>
<accession>A0AC59ZW72</accession>
<proteinExistence type="predicted"/>
<organism evidence="1 2">
    <name type="scientific">Rangifer tarandus platyrhynchus</name>
    <name type="common">Svalbard reindeer</name>
    <dbReference type="NCBI Taxonomy" id="3082113"/>
    <lineage>
        <taxon>Eukaryota</taxon>
        <taxon>Metazoa</taxon>
        <taxon>Chordata</taxon>
        <taxon>Craniata</taxon>
        <taxon>Vertebrata</taxon>
        <taxon>Euteleostomi</taxon>
        <taxon>Mammalia</taxon>
        <taxon>Eutheria</taxon>
        <taxon>Laurasiatheria</taxon>
        <taxon>Artiodactyla</taxon>
        <taxon>Ruminantia</taxon>
        <taxon>Pecora</taxon>
        <taxon>Cervidae</taxon>
        <taxon>Odocoileinae</taxon>
        <taxon>Rangifer</taxon>
    </lineage>
</organism>
<sequence>MSPETQLGTASGPSSSTHPATRQGCRAGEAEAPGAPPSPPALCRKGALLGAPGALYAQRPQESLATDVGVQWGGDGGPQDPAPRLFLAVCLSGCPIPRDCSTQDRGPHPGLTLAPRGSSQSPCCPGPDLGVSRPPPPPQGTCKGSLGTRAENHSFLCASFSSTGTRE</sequence>
<evidence type="ECO:0000313" key="2">
    <source>
        <dbReference type="Proteomes" id="UP001162501"/>
    </source>
</evidence>
<reference evidence="1" key="1">
    <citation type="submission" date="2023-05" db="EMBL/GenBank/DDBJ databases">
        <authorList>
            <consortium name="ELIXIR-Norway"/>
        </authorList>
    </citation>
    <scope>NUCLEOTIDE SEQUENCE</scope>
</reference>
<dbReference type="Proteomes" id="UP001162501">
    <property type="component" value="Chromosome 4"/>
</dbReference>
<gene>
    <name evidence="1" type="ORF">MRATA1EN22A_LOCUS23631</name>
</gene>
<dbReference type="EMBL" id="OX596088">
    <property type="protein sequence ID" value="CAN0517454.1"/>
    <property type="molecule type" value="Genomic_DNA"/>
</dbReference>